<feature type="transmembrane region" description="Helical" evidence="6">
    <location>
        <begin position="23"/>
        <end position="46"/>
    </location>
</feature>
<dbReference type="EMBL" id="JBIAMX010000001">
    <property type="protein sequence ID" value="MFF0541457.1"/>
    <property type="molecule type" value="Genomic_DNA"/>
</dbReference>
<evidence type="ECO:0000256" key="6">
    <source>
        <dbReference type="RuleBase" id="RU361157"/>
    </source>
</evidence>
<dbReference type="InterPro" id="IPR000412">
    <property type="entry name" value="ABC_2_transport"/>
</dbReference>
<feature type="domain" description="ABC transmembrane type-2" evidence="7">
    <location>
        <begin position="22"/>
        <end position="261"/>
    </location>
</feature>
<evidence type="ECO:0000313" key="8">
    <source>
        <dbReference type="EMBL" id="MFF0541457.1"/>
    </source>
</evidence>
<dbReference type="RefSeq" id="WP_043646149.1">
    <property type="nucleotide sequence ID" value="NZ_JBIAMX010000001.1"/>
</dbReference>
<dbReference type="PANTHER" id="PTHR43229">
    <property type="entry name" value="NODULATION PROTEIN J"/>
    <property type="match status" value="1"/>
</dbReference>
<name>A0ABW6PGC9_9NOCA</name>
<dbReference type="PIRSF" id="PIRSF006648">
    <property type="entry name" value="DrrB"/>
    <property type="match status" value="1"/>
</dbReference>
<evidence type="ECO:0000256" key="4">
    <source>
        <dbReference type="ARBA" id="ARBA00023136"/>
    </source>
</evidence>
<keyword evidence="6" id="KW-0813">Transport</keyword>
<dbReference type="PANTHER" id="PTHR43229:SF2">
    <property type="entry name" value="NODULATION PROTEIN J"/>
    <property type="match status" value="1"/>
</dbReference>
<dbReference type="PRINTS" id="PR00164">
    <property type="entry name" value="ABC2TRNSPORT"/>
</dbReference>
<evidence type="ECO:0000256" key="3">
    <source>
        <dbReference type="ARBA" id="ARBA00022989"/>
    </source>
</evidence>
<dbReference type="Proteomes" id="UP001601444">
    <property type="component" value="Unassembled WGS sequence"/>
</dbReference>
<accession>A0ABW6PGC9</accession>
<reference evidence="8 9" key="1">
    <citation type="submission" date="2024-10" db="EMBL/GenBank/DDBJ databases">
        <title>The Natural Products Discovery Center: Release of the First 8490 Sequenced Strains for Exploring Actinobacteria Biosynthetic Diversity.</title>
        <authorList>
            <person name="Kalkreuter E."/>
            <person name="Kautsar S.A."/>
            <person name="Yang D."/>
            <person name="Bader C.D."/>
            <person name="Teijaro C.N."/>
            <person name="Fluegel L."/>
            <person name="Davis C.M."/>
            <person name="Simpson J.R."/>
            <person name="Lauterbach L."/>
            <person name="Steele A.D."/>
            <person name="Gui C."/>
            <person name="Meng S."/>
            <person name="Li G."/>
            <person name="Viehrig K."/>
            <person name="Ye F."/>
            <person name="Su P."/>
            <person name="Kiefer A.F."/>
            <person name="Nichols A."/>
            <person name="Cepeda A.J."/>
            <person name="Yan W."/>
            <person name="Fan B."/>
            <person name="Jiang Y."/>
            <person name="Adhikari A."/>
            <person name="Zheng C.-J."/>
            <person name="Schuster L."/>
            <person name="Cowan T.M."/>
            <person name="Smanski M.J."/>
            <person name="Chevrette M.G."/>
            <person name="De Carvalho L.P.S."/>
            <person name="Shen B."/>
        </authorList>
    </citation>
    <scope>NUCLEOTIDE SEQUENCE [LARGE SCALE GENOMIC DNA]</scope>
    <source>
        <strain evidence="8 9">NPDC004045</strain>
    </source>
</reference>
<feature type="transmembrane region" description="Helical" evidence="6">
    <location>
        <begin position="168"/>
        <end position="188"/>
    </location>
</feature>
<keyword evidence="5" id="KW-0046">Antibiotic resistance</keyword>
<keyword evidence="3 6" id="KW-1133">Transmembrane helix</keyword>
<evidence type="ECO:0000256" key="1">
    <source>
        <dbReference type="ARBA" id="ARBA00004141"/>
    </source>
</evidence>
<feature type="transmembrane region" description="Helical" evidence="6">
    <location>
        <begin position="139"/>
        <end position="163"/>
    </location>
</feature>
<comment type="caution">
    <text evidence="8">The sequence shown here is derived from an EMBL/GenBank/DDBJ whole genome shotgun (WGS) entry which is preliminary data.</text>
</comment>
<gene>
    <name evidence="8" type="ORF">ACFYTF_01305</name>
</gene>
<protein>
    <recommendedName>
        <fullName evidence="6">Transport permease protein</fullName>
    </recommendedName>
</protein>
<feature type="transmembrane region" description="Helical" evidence="6">
    <location>
        <begin position="234"/>
        <end position="254"/>
    </location>
</feature>
<evidence type="ECO:0000313" key="9">
    <source>
        <dbReference type="Proteomes" id="UP001601444"/>
    </source>
</evidence>
<proteinExistence type="inferred from homology"/>
<dbReference type="InterPro" id="IPR047817">
    <property type="entry name" value="ABC2_TM_bact-type"/>
</dbReference>
<evidence type="ECO:0000256" key="2">
    <source>
        <dbReference type="ARBA" id="ARBA00022692"/>
    </source>
</evidence>
<keyword evidence="9" id="KW-1185">Reference proteome</keyword>
<dbReference type="PROSITE" id="PS51012">
    <property type="entry name" value="ABC_TM2"/>
    <property type="match status" value="1"/>
</dbReference>
<dbReference type="Pfam" id="PF01061">
    <property type="entry name" value="ABC2_membrane"/>
    <property type="match status" value="1"/>
</dbReference>
<feature type="transmembrane region" description="Helical" evidence="6">
    <location>
        <begin position="101"/>
        <end position="127"/>
    </location>
</feature>
<organism evidence="8 9">
    <name type="scientific">Nocardia thailandica</name>
    <dbReference type="NCBI Taxonomy" id="257275"/>
    <lineage>
        <taxon>Bacteria</taxon>
        <taxon>Bacillati</taxon>
        <taxon>Actinomycetota</taxon>
        <taxon>Actinomycetes</taxon>
        <taxon>Mycobacteriales</taxon>
        <taxon>Nocardiaceae</taxon>
        <taxon>Nocardia</taxon>
    </lineage>
</organism>
<dbReference type="InterPro" id="IPR013525">
    <property type="entry name" value="ABC2_TM"/>
</dbReference>
<evidence type="ECO:0000256" key="5">
    <source>
        <dbReference type="ARBA" id="ARBA00023251"/>
    </source>
</evidence>
<comment type="similarity">
    <text evidence="6">Belongs to the ABC-2 integral membrane protein family.</text>
</comment>
<comment type="subcellular location">
    <subcellularLocation>
        <location evidence="6">Cell membrane</location>
        <topology evidence="6">Multi-pass membrane protein</topology>
    </subcellularLocation>
    <subcellularLocation>
        <location evidence="1">Membrane</location>
        <topology evidence="1">Multi-pass membrane protein</topology>
    </subcellularLocation>
</comment>
<keyword evidence="4 6" id="KW-0472">Membrane</keyword>
<feature type="transmembrane region" description="Helical" evidence="6">
    <location>
        <begin position="58"/>
        <end position="80"/>
    </location>
</feature>
<evidence type="ECO:0000259" key="7">
    <source>
        <dbReference type="PROSITE" id="PS51012"/>
    </source>
</evidence>
<keyword evidence="6" id="KW-1003">Cell membrane</keyword>
<dbReference type="InterPro" id="IPR051784">
    <property type="entry name" value="Nod_factor_ABC_transporter"/>
</dbReference>
<sequence length="264" mass="28905">MVAGDSLTIAKRNVIKIKRVPDVLIFSTLSPIMFVLLFAFIFGSAIKIPGLEGGYREFLIAGIFAQTVVFGASFTGAGLAEDMQKGIIDRFRSLPMAPSAVLFGRTLSDVVINVVSLVVMSLTGLLVGWRIRSSFLDAVLAYVLLLLFAYAVSWIMAVVGLLVRTPEVFNNASFMVMFPLTFLANTFVPLQDLPTVLQVFAEWNPVSALTQATRELFGNTSPAVPPPDALPMQYPVVTTLIWVVVILVVFIPLAQRQYKKTVSR</sequence>
<keyword evidence="2 6" id="KW-0812">Transmembrane</keyword>